<evidence type="ECO:0000313" key="7">
    <source>
        <dbReference type="EMBL" id="CAB5001497.1"/>
    </source>
</evidence>
<feature type="compositionally biased region" description="Basic and acidic residues" evidence="1">
    <location>
        <begin position="1"/>
        <end position="23"/>
    </location>
</feature>
<evidence type="ECO:0000313" key="5">
    <source>
        <dbReference type="EMBL" id="CAB4750408.1"/>
    </source>
</evidence>
<dbReference type="PANTHER" id="PTHR45625:SF3">
    <property type="entry name" value="PEPTIDYL-PROLYL CIS-TRANS ISOMERASE B-RELATED"/>
    <property type="match status" value="1"/>
</dbReference>
<dbReference type="AlphaFoldDB" id="A0A6J7P828"/>
<gene>
    <name evidence="4" type="ORF">UFOPK2625_00337</name>
    <name evidence="5" type="ORF">UFOPK2809_00872</name>
    <name evidence="6" type="ORF">UFOPK3425_00101</name>
    <name evidence="7" type="ORF">UFOPK4043_00528</name>
    <name evidence="8" type="ORF">UFOPK4092_00022</name>
</gene>
<dbReference type="EMBL" id="CAFBPJ010000001">
    <property type="protein sequence ID" value="CAB5004525.1"/>
    <property type="molecule type" value="Genomic_DNA"/>
</dbReference>
<dbReference type="EMBL" id="CAEZXZ010000032">
    <property type="protein sequence ID" value="CAB4697651.1"/>
    <property type="molecule type" value="Genomic_DNA"/>
</dbReference>
<evidence type="ECO:0000313" key="4">
    <source>
        <dbReference type="EMBL" id="CAB4697651.1"/>
    </source>
</evidence>
<name>A0A6J7P828_9ZZZZ</name>
<dbReference type="PROSITE" id="PS50072">
    <property type="entry name" value="CSA_PPIASE_2"/>
    <property type="match status" value="1"/>
</dbReference>
<feature type="transmembrane region" description="Helical" evidence="2">
    <location>
        <begin position="35"/>
        <end position="54"/>
    </location>
</feature>
<dbReference type="InterPro" id="IPR029000">
    <property type="entry name" value="Cyclophilin-like_dom_sf"/>
</dbReference>
<dbReference type="Pfam" id="PF00160">
    <property type="entry name" value="Pro_isomerase"/>
    <property type="match status" value="1"/>
</dbReference>
<organism evidence="7">
    <name type="scientific">freshwater metagenome</name>
    <dbReference type="NCBI Taxonomy" id="449393"/>
    <lineage>
        <taxon>unclassified sequences</taxon>
        <taxon>metagenomes</taxon>
        <taxon>ecological metagenomes</taxon>
    </lineage>
</organism>
<accession>A0A6J7P828</accession>
<dbReference type="EMBL" id="CAFBPA010000058">
    <property type="protein sequence ID" value="CAB5001497.1"/>
    <property type="molecule type" value="Genomic_DNA"/>
</dbReference>
<dbReference type="EMBL" id="CAFBLV010000008">
    <property type="protein sequence ID" value="CAB4859939.1"/>
    <property type="molecule type" value="Genomic_DNA"/>
</dbReference>
<dbReference type="InterPro" id="IPR044666">
    <property type="entry name" value="Cyclophilin_A-like"/>
</dbReference>
<keyword evidence="2" id="KW-1133">Transmembrane helix</keyword>
<keyword evidence="2" id="KW-0812">Transmembrane</keyword>
<dbReference type="CDD" id="cd00317">
    <property type="entry name" value="cyclophilin"/>
    <property type="match status" value="1"/>
</dbReference>
<dbReference type="Gene3D" id="2.40.100.10">
    <property type="entry name" value="Cyclophilin-like"/>
    <property type="match status" value="1"/>
</dbReference>
<evidence type="ECO:0000256" key="2">
    <source>
        <dbReference type="SAM" id="Phobius"/>
    </source>
</evidence>
<sequence>MASNQRERQLAREKYERQQERRAVSSKRRARRQKIIATAVVLVLVASSLAFVFISQNNKSEPVAEGAVAASALASAMASAAPAALTCTPAVAARPDNLTWATAPAASPLSSKPAMITLTTNCGDIVIETLPDKAPLTVASEIFLVEQGFYDSVACHRLTTAGIFVLQCGDPKGDGTGGPGYQVPDENLPSEGEANYPAGSVAMANAGPGTSGSQFFLVYEDTTLPSGYTIWGTVTSGLELLRGVAEAGVAGGGSDGAPSRSITIETATAQAG</sequence>
<dbReference type="EMBL" id="CAEZZA010000110">
    <property type="protein sequence ID" value="CAB4750408.1"/>
    <property type="molecule type" value="Genomic_DNA"/>
</dbReference>
<proteinExistence type="predicted"/>
<evidence type="ECO:0000256" key="1">
    <source>
        <dbReference type="SAM" id="MobiDB-lite"/>
    </source>
</evidence>
<dbReference type="InterPro" id="IPR002130">
    <property type="entry name" value="Cyclophilin-type_PPIase_dom"/>
</dbReference>
<evidence type="ECO:0000313" key="8">
    <source>
        <dbReference type="EMBL" id="CAB5004525.1"/>
    </source>
</evidence>
<protein>
    <submittedName>
        <fullName evidence="7">Unannotated protein</fullName>
    </submittedName>
</protein>
<reference evidence="7" key="1">
    <citation type="submission" date="2020-05" db="EMBL/GenBank/DDBJ databases">
        <authorList>
            <person name="Chiriac C."/>
            <person name="Salcher M."/>
            <person name="Ghai R."/>
            <person name="Kavagutti S V."/>
        </authorList>
    </citation>
    <scope>NUCLEOTIDE SEQUENCE</scope>
</reference>
<dbReference type="SUPFAM" id="SSF50891">
    <property type="entry name" value="Cyclophilin-like"/>
    <property type="match status" value="1"/>
</dbReference>
<dbReference type="PRINTS" id="PR00153">
    <property type="entry name" value="CSAPPISMRASE"/>
</dbReference>
<evidence type="ECO:0000313" key="6">
    <source>
        <dbReference type="EMBL" id="CAB4859939.1"/>
    </source>
</evidence>
<evidence type="ECO:0000259" key="3">
    <source>
        <dbReference type="PROSITE" id="PS50072"/>
    </source>
</evidence>
<feature type="domain" description="PPIase cyclophilin-type" evidence="3">
    <location>
        <begin position="123"/>
        <end position="269"/>
    </location>
</feature>
<keyword evidence="2" id="KW-0472">Membrane</keyword>
<dbReference type="PANTHER" id="PTHR45625">
    <property type="entry name" value="PEPTIDYL-PROLYL CIS-TRANS ISOMERASE-RELATED"/>
    <property type="match status" value="1"/>
</dbReference>
<feature type="region of interest" description="Disordered" evidence="1">
    <location>
        <begin position="1"/>
        <end position="28"/>
    </location>
</feature>
<dbReference type="GO" id="GO:0003755">
    <property type="term" value="F:peptidyl-prolyl cis-trans isomerase activity"/>
    <property type="evidence" value="ECO:0007669"/>
    <property type="project" value="InterPro"/>
</dbReference>